<reference evidence="6 7" key="1">
    <citation type="submission" date="2024-05" db="EMBL/GenBank/DDBJ databases">
        <title>A draft genome resource for the thread blight pathogen Marasmius tenuissimus strain MS-2.</title>
        <authorList>
            <person name="Yulfo-Soto G.E."/>
            <person name="Baruah I.K."/>
            <person name="Amoako-Attah I."/>
            <person name="Bukari Y."/>
            <person name="Meinhardt L.W."/>
            <person name="Bailey B.A."/>
            <person name="Cohen S.P."/>
        </authorList>
    </citation>
    <scope>NUCLEOTIDE SEQUENCE [LARGE SCALE GENOMIC DNA]</scope>
    <source>
        <strain evidence="6 7">MS-2</strain>
    </source>
</reference>
<feature type="compositionally biased region" description="Polar residues" evidence="4">
    <location>
        <begin position="370"/>
        <end position="379"/>
    </location>
</feature>
<feature type="compositionally biased region" description="Acidic residues" evidence="4">
    <location>
        <begin position="987"/>
        <end position="999"/>
    </location>
</feature>
<evidence type="ECO:0000259" key="5">
    <source>
        <dbReference type="PROSITE" id="PS50600"/>
    </source>
</evidence>
<comment type="similarity">
    <text evidence="1">Belongs to the peptidase C48 family.</text>
</comment>
<dbReference type="Pfam" id="PF18758">
    <property type="entry name" value="KDZ"/>
    <property type="match status" value="1"/>
</dbReference>
<comment type="caution">
    <text evidence="6">The sequence shown here is derived from an EMBL/GenBank/DDBJ whole genome shotgun (WGS) entry which is preliminary data.</text>
</comment>
<feature type="compositionally biased region" description="Basic and acidic residues" evidence="4">
    <location>
        <begin position="483"/>
        <end position="508"/>
    </location>
</feature>
<feature type="domain" description="Ubiquitin-like protease family profile" evidence="5">
    <location>
        <begin position="1066"/>
        <end position="1243"/>
    </location>
</feature>
<dbReference type="Proteomes" id="UP001437256">
    <property type="component" value="Unassembled WGS sequence"/>
</dbReference>
<dbReference type="InterPro" id="IPR041320">
    <property type="entry name" value="CxC1"/>
</dbReference>
<name>A0ABR2Z8M4_9AGAR</name>
<feature type="region of interest" description="Disordered" evidence="4">
    <location>
        <begin position="471"/>
        <end position="508"/>
    </location>
</feature>
<feature type="compositionally biased region" description="Low complexity" evidence="4">
    <location>
        <begin position="332"/>
        <end position="369"/>
    </location>
</feature>
<dbReference type="InterPro" id="IPR038765">
    <property type="entry name" value="Papain-like_cys_pep_sf"/>
</dbReference>
<evidence type="ECO:0000256" key="3">
    <source>
        <dbReference type="ARBA" id="ARBA00022801"/>
    </source>
</evidence>
<dbReference type="PROSITE" id="PS50600">
    <property type="entry name" value="ULP_PROTEASE"/>
    <property type="match status" value="1"/>
</dbReference>
<keyword evidence="2" id="KW-0645">Protease</keyword>
<evidence type="ECO:0000256" key="1">
    <source>
        <dbReference type="ARBA" id="ARBA00005234"/>
    </source>
</evidence>
<dbReference type="EMBL" id="JBBXMP010000484">
    <property type="protein sequence ID" value="KAL0057592.1"/>
    <property type="molecule type" value="Genomic_DNA"/>
</dbReference>
<feature type="region of interest" description="Disordered" evidence="4">
    <location>
        <begin position="972"/>
        <end position="999"/>
    </location>
</feature>
<organism evidence="6 7">
    <name type="scientific">Marasmius tenuissimus</name>
    <dbReference type="NCBI Taxonomy" id="585030"/>
    <lineage>
        <taxon>Eukaryota</taxon>
        <taxon>Fungi</taxon>
        <taxon>Dikarya</taxon>
        <taxon>Basidiomycota</taxon>
        <taxon>Agaricomycotina</taxon>
        <taxon>Agaricomycetes</taxon>
        <taxon>Agaricomycetidae</taxon>
        <taxon>Agaricales</taxon>
        <taxon>Marasmiineae</taxon>
        <taxon>Marasmiaceae</taxon>
        <taxon>Marasmius</taxon>
    </lineage>
</organism>
<dbReference type="Pfam" id="PF18802">
    <property type="entry name" value="CxC1"/>
    <property type="match status" value="1"/>
</dbReference>
<sequence length="1274" mass="142894">MATSSPPRNPKRTLLGHADPSPQRKRAKKDRKYVNLSSQSSRRDALQRKFELMRGRIGQDTPASTHHETSPAPVPSDLPTNKAEESHVDQDLTSEPSYAYGDMDDALPPPSACSTTRPSKRDEEEARVRRWKEVLKTLVDPLLGYWDSTMGVYPEKVVRPSENHCRTGTCVVEVATVQIIHFDHHRTKLIRYCRCQSLPQVLVMHGLFPTSPSQPRMAVSMELLELYRALCQQSSDAITALAAGLTTVYQRRGFRLVNGKGEALQDPICQALGHSLEWYDTLLVEVDRYLTRKVELVKQTLPVLQDAVPSLPSPLALSTAFTLLPSSSVPVSTASADPPVASTASADPPAASTTSTDPPAPAFDPTADSKSQPSPTSTAHEAPPASTGTRAPTPPSTGSCDPYLQRLCPACFGEDRFGQSFQWGGDIHVALDGNLHHRHLKSGGDGAPFHTSTRILSKEFVDSVGERITAARARPPKHYSPKVPDDVVDSDRDSYKAASGDTEKKSNESFDENGVMALVCRHDIPLFIASIDTPAEQQKHAVALLVALFQMLPALATVVALYDIACVLDRSIHIYDLLDDDIVARLQLATAVMHAYSHQWVCQLHYNPRMRVGLGITDGEGTERLWSRLCKMIGLERRASRARRVWMIDRQCDAIALDLREGIGKWITKRLQKNVQKKEADAVKELRKLGTTQGVLRRYWSEQKEAQSSACALAPARVKKELSKVFQLHDRIDDLEEEITSVKSAVKRLPFPPADAIFRLRTLEELHQKLKLEAEGLYTTLNIDQQFPELKGIPLEYLHTLILARDLKLTIRRKAIGSFFEWDRLDQAIGGVHEALGTRAHQLTRKSISRRTDAFENLIRKFNQYITYLEKHHQPSYRIPVPSKLPTQLAALRDMETSHLWEDVWIAQSDTPPKWLNDEGVRKGMRSLLLLDRCAEERARLETEAKNLCLWFRRELQALMFMKGDVRSPTTSVAIFPDAGSRNETNEGIEGEGSDEDDEDEITEIRLALGDVMDESELEDVEDAIPLRWEVPSSLLVDATLLAGIKGHPFPRFDHSSYAPRSILQYSFKAPQYERLDSAAKWLDDECINGCAALLQKTMRVANVECAVLSSFIVSEVLNPGSHCTETAWRLVRLTEYWARGTWIIPIHDRTGCHWALAVIRVEKEEVLLFDSFGSQSFIGSWLPKIQVVVSRLVAMAKDHGFVPSYKALSELSSWTARLLQMIRAQHNGYDCGVWVLWIVAVVIRGFDYAHIEEKDIPRFHKYLANLVRTIPVS</sequence>
<evidence type="ECO:0000313" key="7">
    <source>
        <dbReference type="Proteomes" id="UP001437256"/>
    </source>
</evidence>
<accession>A0ABR2Z8M4</accession>
<dbReference type="Pfam" id="PF02902">
    <property type="entry name" value="Peptidase_C48"/>
    <property type="match status" value="1"/>
</dbReference>
<evidence type="ECO:0000256" key="4">
    <source>
        <dbReference type="SAM" id="MobiDB-lite"/>
    </source>
</evidence>
<dbReference type="InterPro" id="IPR003653">
    <property type="entry name" value="Peptidase_C48_C"/>
</dbReference>
<keyword evidence="3" id="KW-0378">Hydrolase</keyword>
<evidence type="ECO:0000313" key="6">
    <source>
        <dbReference type="EMBL" id="KAL0057592.1"/>
    </source>
</evidence>
<keyword evidence="7" id="KW-1185">Reference proteome</keyword>
<feature type="compositionally biased region" description="Basic and acidic residues" evidence="4">
    <location>
        <begin position="41"/>
        <end position="54"/>
    </location>
</feature>
<dbReference type="InterPro" id="IPR040521">
    <property type="entry name" value="KDZ"/>
</dbReference>
<dbReference type="SUPFAM" id="SSF54001">
    <property type="entry name" value="Cysteine proteinases"/>
    <property type="match status" value="1"/>
</dbReference>
<proteinExistence type="inferred from homology"/>
<feature type="region of interest" description="Disordered" evidence="4">
    <location>
        <begin position="1"/>
        <end position="127"/>
    </location>
</feature>
<feature type="region of interest" description="Disordered" evidence="4">
    <location>
        <begin position="332"/>
        <end position="398"/>
    </location>
</feature>
<gene>
    <name evidence="6" type="ORF">AAF712_015755</name>
</gene>
<dbReference type="Gene3D" id="3.40.395.10">
    <property type="entry name" value="Adenoviral Proteinase, Chain A"/>
    <property type="match status" value="1"/>
</dbReference>
<dbReference type="PANTHER" id="PTHR33096:SF1">
    <property type="entry name" value="CXC1-LIKE CYSTEINE CLUSTER ASSOCIATED WITH KDZ TRANSPOSASES DOMAIN-CONTAINING PROTEIN"/>
    <property type="match status" value="1"/>
</dbReference>
<dbReference type="PANTHER" id="PTHR33096">
    <property type="entry name" value="CXC2 DOMAIN-CONTAINING PROTEIN"/>
    <property type="match status" value="1"/>
</dbReference>
<protein>
    <recommendedName>
        <fullName evidence="5">Ubiquitin-like protease family profile domain-containing protein</fullName>
    </recommendedName>
</protein>
<evidence type="ECO:0000256" key="2">
    <source>
        <dbReference type="ARBA" id="ARBA00022670"/>
    </source>
</evidence>